<dbReference type="Gene3D" id="1.10.3210.10">
    <property type="entry name" value="Hypothetical protein af1432"/>
    <property type="match status" value="1"/>
</dbReference>
<keyword evidence="5" id="KW-1185">Reference proteome</keyword>
<feature type="domain" description="HD" evidence="3">
    <location>
        <begin position="64"/>
        <end position="199"/>
    </location>
</feature>
<organism evidence="4 5">
    <name type="scientific">Hankyongella ginsenosidimutans</name>
    <dbReference type="NCBI Taxonomy" id="1763828"/>
    <lineage>
        <taxon>Bacteria</taxon>
        <taxon>Pseudomonadati</taxon>
        <taxon>Pseudomonadota</taxon>
        <taxon>Alphaproteobacteria</taxon>
        <taxon>Sphingomonadales</taxon>
        <taxon>Sphingomonadaceae</taxon>
        <taxon>Hankyongella</taxon>
    </lineage>
</organism>
<dbReference type="GO" id="GO:0006203">
    <property type="term" value="P:dGTP catabolic process"/>
    <property type="evidence" value="ECO:0007669"/>
    <property type="project" value="TreeGrafter"/>
</dbReference>
<dbReference type="RefSeq" id="WP_222872496.1">
    <property type="nucleotide sequence ID" value="NZ_CP039704.1"/>
</dbReference>
<dbReference type="PANTHER" id="PTHR11373:SF43">
    <property type="entry name" value="DEOXYGUANOSINETRIPHOSPHATE TRIPHOSPHOHYDROLASE-LIKE PROTEIN"/>
    <property type="match status" value="1"/>
</dbReference>
<evidence type="ECO:0000256" key="2">
    <source>
        <dbReference type="HAMAP-Rule" id="MF_01212"/>
    </source>
</evidence>
<dbReference type="NCBIfam" id="TIGR01353">
    <property type="entry name" value="dGTP_triPase"/>
    <property type="match status" value="1"/>
</dbReference>
<dbReference type="InterPro" id="IPR023023">
    <property type="entry name" value="dNTPase_2"/>
</dbReference>
<dbReference type="InterPro" id="IPR006261">
    <property type="entry name" value="dGTPase"/>
</dbReference>
<dbReference type="NCBIfam" id="NF002326">
    <property type="entry name" value="PRK01286.1-1"/>
    <property type="match status" value="1"/>
</dbReference>
<protein>
    <recommendedName>
        <fullName evidence="2">Deoxyguanosinetriphosphate triphosphohydrolase-like protein</fullName>
    </recommendedName>
</protein>
<dbReference type="SMART" id="SM00471">
    <property type="entry name" value="HDc"/>
    <property type="match status" value="1"/>
</dbReference>
<dbReference type="AlphaFoldDB" id="A0A4D7C9M7"/>
<dbReference type="KEGG" id="hgn:E6W36_09400"/>
<dbReference type="InterPro" id="IPR006674">
    <property type="entry name" value="HD_domain"/>
</dbReference>
<dbReference type="InterPro" id="IPR026875">
    <property type="entry name" value="PHydrolase_assoc_dom"/>
</dbReference>
<dbReference type="Pfam" id="PF13286">
    <property type="entry name" value="HD_assoc"/>
    <property type="match status" value="1"/>
</dbReference>
<dbReference type="HAMAP" id="MF_01212">
    <property type="entry name" value="dGTPase_type2"/>
    <property type="match status" value="1"/>
</dbReference>
<dbReference type="PROSITE" id="PS51831">
    <property type="entry name" value="HD"/>
    <property type="match status" value="1"/>
</dbReference>
<dbReference type="Pfam" id="PF01966">
    <property type="entry name" value="HD"/>
    <property type="match status" value="1"/>
</dbReference>
<sequence length="383" mass="41951">MTPRAVFACDPARSRGRLYAEAPSATRTAFQRDRDRIIHATAFRRLKHKTQVFVAAYDDHFRTRLTHSLEVAQIARTLARQLGLDEDLTETLALAHDLGHPAFGHAGETTLNACMAAHDGFDHNAQTIRVLTFLEQRYAAFDGLNLSWETLEGLAKHNGPVTAPPWALRLYQQEHDLELDSYPSLEAQIAAIADDIAYNTHDLDDGLRSGLFALEEALLVPIVAEAWFEASARFPTAPHSRLVPEMVRILVGRLTGDVLAATQALLNAADPRTPEAVRAAGRPLAGFSAALAGEVRALKGFLRTALYKHPQVLALTGPGQQIIADLFAHYLDDPGRMPAEWAQQAVAPPHGLARLVADFVAGMTDRFAIRRHQALTGRALLVV</sequence>
<dbReference type="Proteomes" id="UP000298714">
    <property type="component" value="Chromosome"/>
</dbReference>
<comment type="similarity">
    <text evidence="2">Belongs to the dGTPase family. Type 2 subfamily.</text>
</comment>
<evidence type="ECO:0000259" key="3">
    <source>
        <dbReference type="PROSITE" id="PS51831"/>
    </source>
</evidence>
<evidence type="ECO:0000313" key="4">
    <source>
        <dbReference type="EMBL" id="QCI79673.1"/>
    </source>
</evidence>
<evidence type="ECO:0000256" key="1">
    <source>
        <dbReference type="ARBA" id="ARBA00022801"/>
    </source>
</evidence>
<evidence type="ECO:0000313" key="5">
    <source>
        <dbReference type="Proteomes" id="UP000298714"/>
    </source>
</evidence>
<gene>
    <name evidence="4" type="ORF">E6W36_09400</name>
</gene>
<dbReference type="InterPro" id="IPR050135">
    <property type="entry name" value="dGTPase-like"/>
</dbReference>
<keyword evidence="1 2" id="KW-0378">Hydrolase</keyword>
<dbReference type="PANTHER" id="PTHR11373">
    <property type="entry name" value="DEOXYNUCLEOSIDE TRIPHOSPHATE TRIPHOSPHOHYDROLASE"/>
    <property type="match status" value="1"/>
</dbReference>
<proteinExistence type="inferred from homology"/>
<accession>A0A4D7C9M7</accession>
<name>A0A4D7C9M7_9SPHN</name>
<dbReference type="CDD" id="cd00077">
    <property type="entry name" value="HDc"/>
    <property type="match status" value="1"/>
</dbReference>
<reference evidence="5" key="1">
    <citation type="submission" date="2019-04" db="EMBL/GenBank/DDBJ databases">
        <title>Complete genome sequence of Sphingomonas sp. W1-2-3.</title>
        <authorList>
            <person name="Im W.T."/>
        </authorList>
    </citation>
    <scope>NUCLEOTIDE SEQUENCE [LARGE SCALE GENOMIC DNA]</scope>
    <source>
        <strain evidence="5">W1-2-3</strain>
    </source>
</reference>
<dbReference type="NCBIfam" id="NF002328">
    <property type="entry name" value="PRK01286.1-3"/>
    <property type="match status" value="1"/>
</dbReference>
<dbReference type="GO" id="GO:0008832">
    <property type="term" value="F:dGTPase activity"/>
    <property type="evidence" value="ECO:0007669"/>
    <property type="project" value="TreeGrafter"/>
</dbReference>
<dbReference type="EMBL" id="CP039704">
    <property type="protein sequence ID" value="QCI79673.1"/>
    <property type="molecule type" value="Genomic_DNA"/>
</dbReference>
<dbReference type="SUPFAM" id="SSF109604">
    <property type="entry name" value="HD-domain/PDEase-like"/>
    <property type="match status" value="1"/>
</dbReference>
<dbReference type="InterPro" id="IPR003607">
    <property type="entry name" value="HD/PDEase_dom"/>
</dbReference>